<evidence type="ECO:0000256" key="1">
    <source>
        <dbReference type="SAM" id="Phobius"/>
    </source>
</evidence>
<name>A0A5S4ZT24_9FIRM</name>
<dbReference type="AlphaFoldDB" id="A0A5S4ZT24"/>
<feature type="transmembrane region" description="Helical" evidence="1">
    <location>
        <begin position="7"/>
        <end position="28"/>
    </location>
</feature>
<proteinExistence type="predicted"/>
<keyword evidence="3" id="KW-1185">Reference proteome</keyword>
<feature type="transmembrane region" description="Helical" evidence="1">
    <location>
        <begin position="102"/>
        <end position="126"/>
    </location>
</feature>
<comment type="caution">
    <text evidence="2">The sequence shown here is derived from an EMBL/GenBank/DDBJ whole genome shotgun (WGS) entry which is preliminary data.</text>
</comment>
<organism evidence="2 3">
    <name type="scientific">Desulfallas thermosapovorans DSM 6562</name>
    <dbReference type="NCBI Taxonomy" id="1121431"/>
    <lineage>
        <taxon>Bacteria</taxon>
        <taxon>Bacillati</taxon>
        <taxon>Bacillota</taxon>
        <taxon>Clostridia</taxon>
        <taxon>Eubacteriales</taxon>
        <taxon>Desulfallaceae</taxon>
        <taxon>Desulfallas</taxon>
    </lineage>
</organism>
<dbReference type="Proteomes" id="UP000323166">
    <property type="component" value="Unassembled WGS sequence"/>
</dbReference>
<keyword evidence="1" id="KW-0472">Membrane</keyword>
<feature type="transmembrane region" description="Helical" evidence="1">
    <location>
        <begin position="76"/>
        <end position="96"/>
    </location>
</feature>
<protein>
    <submittedName>
        <fullName evidence="2">Uncharacterized protein</fullName>
    </submittedName>
</protein>
<dbReference type="RefSeq" id="WP_166511410.1">
    <property type="nucleotide sequence ID" value="NZ_VNHM01000006.1"/>
</dbReference>
<keyword evidence="1" id="KW-0812">Transmembrane</keyword>
<accession>A0A5S4ZT24</accession>
<dbReference type="EMBL" id="VNHM01000006">
    <property type="protein sequence ID" value="TYO95997.1"/>
    <property type="molecule type" value="Genomic_DNA"/>
</dbReference>
<reference evidence="2 3" key="1">
    <citation type="submission" date="2019-07" db="EMBL/GenBank/DDBJ databases">
        <title>Genomic Encyclopedia of Type Strains, Phase I: the one thousand microbial genomes (KMG-I) project.</title>
        <authorList>
            <person name="Kyrpides N."/>
        </authorList>
    </citation>
    <scope>NUCLEOTIDE SEQUENCE [LARGE SCALE GENOMIC DNA]</scope>
    <source>
        <strain evidence="2 3">DSM 6562</strain>
    </source>
</reference>
<feature type="transmembrane region" description="Helical" evidence="1">
    <location>
        <begin position="40"/>
        <end position="64"/>
    </location>
</feature>
<sequence>MNKKNGYAAGQAFIGIAVFLLIYTYFYYSTFQPVPGAAGSWAVSLLLSMTAVLAGLLIEMGRFWGWVIEVKIDTDLLILQGGPAAVLSLLPAPFWLQVGGHTYPYIFFADPVVTGIAGVWFGVVLFRSIFNNKRIKEDIEDKKKT</sequence>
<evidence type="ECO:0000313" key="2">
    <source>
        <dbReference type="EMBL" id="TYO95997.1"/>
    </source>
</evidence>
<evidence type="ECO:0000313" key="3">
    <source>
        <dbReference type="Proteomes" id="UP000323166"/>
    </source>
</evidence>
<keyword evidence="1" id="KW-1133">Transmembrane helix</keyword>
<gene>
    <name evidence="2" type="ORF">LX24_01387</name>
</gene>